<protein>
    <submittedName>
        <fullName evidence="2">Uncharacterized protein</fullName>
    </submittedName>
</protein>
<evidence type="ECO:0000256" key="1">
    <source>
        <dbReference type="SAM" id="MobiDB-lite"/>
    </source>
</evidence>
<sequence length="593" mass="67617">MPTFRPKCLLKNSRHSQIFCIPMRRHYKIPMFVSEIYKRVNPDKPQKSDFVFIGRTGSDPSMVSASKVPSASFLHKVVSHAPTANSNNTFHPPPQLTENISASVTPIYSYPEYFHHFALNPGLTLTEHRMNLKRFTHEFQLEMQRLERMEGSVDASRKQDSTPAASNNNTYNFRRGLQLYMVFRYTLSSKEVGTTRALWSAVSTTIAQILSVQQLSDFQEALTSSPVLAGEPLLHMLLSFGLLRAELDDSILLLQTAFNLQDEQVIRTYFDMYISKRLTEENASPQQQSNSDTHNSSDSTNARFSTFDSTPLSVEIYMYILGQVKMMRSSYSYKDALSLWENLEKWASQGNHILPNSTLIDIAPLIAEACYNANINTTVIYRILDSVLGALHKRGLYPSPELIHTLLSNQHVLPLETLLSKYSSPQFSYDNLIQGVKRTLRDTRASSLEIETEMPEPTRDALKDFVVQVVYPNFPKKSFEFMGDEERDSWLMERIRNEHPSKLPTLLKLYSWTRLIYQSPPSANVLACFVQQMHRIEPQSAKLSYILSLRVSLGRSSLSDSILYLAMRQYFLDKLESVSVGRQVGGVPQMVSL</sequence>
<name>A0A7S1KKZ9_9EUKA</name>
<gene>
    <name evidence="2" type="ORF">PCOS0759_LOCUS235</name>
</gene>
<feature type="compositionally biased region" description="Low complexity" evidence="1">
    <location>
        <begin position="286"/>
        <end position="301"/>
    </location>
</feature>
<evidence type="ECO:0000313" key="2">
    <source>
        <dbReference type="EMBL" id="CAD9077004.1"/>
    </source>
</evidence>
<organism evidence="2">
    <name type="scientific">Percolomonas cosmopolitus</name>
    <dbReference type="NCBI Taxonomy" id="63605"/>
    <lineage>
        <taxon>Eukaryota</taxon>
        <taxon>Discoba</taxon>
        <taxon>Heterolobosea</taxon>
        <taxon>Tetramitia</taxon>
        <taxon>Eutetramitia</taxon>
        <taxon>Percolomonadidae</taxon>
        <taxon>Percolomonas</taxon>
    </lineage>
</organism>
<proteinExistence type="predicted"/>
<accession>A0A7S1KKZ9</accession>
<reference evidence="2" key="1">
    <citation type="submission" date="2021-01" db="EMBL/GenBank/DDBJ databases">
        <authorList>
            <person name="Corre E."/>
            <person name="Pelletier E."/>
            <person name="Niang G."/>
            <person name="Scheremetjew M."/>
            <person name="Finn R."/>
            <person name="Kale V."/>
            <person name="Holt S."/>
            <person name="Cochrane G."/>
            <person name="Meng A."/>
            <person name="Brown T."/>
            <person name="Cohen L."/>
        </authorList>
    </citation>
    <scope>NUCLEOTIDE SEQUENCE</scope>
    <source>
        <strain evidence="2">WS</strain>
    </source>
</reference>
<dbReference type="AlphaFoldDB" id="A0A7S1KKZ9"/>
<feature type="region of interest" description="Disordered" evidence="1">
    <location>
        <begin position="281"/>
        <end position="302"/>
    </location>
</feature>
<dbReference type="EMBL" id="HBGD01000303">
    <property type="protein sequence ID" value="CAD9077004.1"/>
    <property type="molecule type" value="Transcribed_RNA"/>
</dbReference>